<dbReference type="AlphaFoldDB" id="A0A454CTQ7"/>
<proteinExistence type="predicted"/>
<name>A0A454CTQ7_VIBHA</name>
<evidence type="ECO:0000313" key="1">
    <source>
        <dbReference type="EMBL" id="EKM29788.1"/>
    </source>
</evidence>
<evidence type="ECO:0000313" key="2">
    <source>
        <dbReference type="Proteomes" id="UP000008367"/>
    </source>
</evidence>
<gene>
    <name evidence="1" type="ORF">VCHENC02_4420</name>
</gene>
<sequence length="41" mass="4830">SDPSFVKTLSCKLGHISQPFTFNITRCKCLMRLRVKIYKRL</sequence>
<feature type="non-terminal residue" evidence="1">
    <location>
        <position position="1"/>
    </location>
</feature>
<reference evidence="1 2" key="1">
    <citation type="submission" date="2012-10" db="EMBL/GenBank/DDBJ databases">
        <title>Genome sequence of Vibrio Cholerae HENC-02.</title>
        <authorList>
            <person name="Eppinger M."/>
            <person name="Hasan N.A."/>
            <person name="Sengamalay N."/>
            <person name="Hine E."/>
            <person name="Su Q."/>
            <person name="Daugherty S.C."/>
            <person name="Young S."/>
            <person name="Sadzewicz L."/>
            <person name="Tallon L."/>
            <person name="Cebula T.A."/>
            <person name="Ravel J."/>
            <person name="Colwell R.R."/>
        </authorList>
    </citation>
    <scope>NUCLEOTIDE SEQUENCE [LARGE SCALE GENOMIC DNA]</scope>
    <source>
        <strain evidence="1 2">HENC-02</strain>
    </source>
</reference>
<dbReference type="EMBL" id="AJSR01001930">
    <property type="protein sequence ID" value="EKM29788.1"/>
    <property type="molecule type" value="Genomic_DNA"/>
</dbReference>
<protein>
    <submittedName>
        <fullName evidence="1">Uncharacterized protein</fullName>
    </submittedName>
</protein>
<accession>A0A454CTQ7</accession>
<dbReference type="Proteomes" id="UP000008367">
    <property type="component" value="Unassembled WGS sequence"/>
</dbReference>
<organism evidence="1 2">
    <name type="scientific">Vibrio harveyi</name>
    <name type="common">Beneckea harveyi</name>
    <dbReference type="NCBI Taxonomy" id="669"/>
    <lineage>
        <taxon>Bacteria</taxon>
        <taxon>Pseudomonadati</taxon>
        <taxon>Pseudomonadota</taxon>
        <taxon>Gammaproteobacteria</taxon>
        <taxon>Vibrionales</taxon>
        <taxon>Vibrionaceae</taxon>
        <taxon>Vibrio</taxon>
    </lineage>
</organism>
<comment type="caution">
    <text evidence="1">The sequence shown here is derived from an EMBL/GenBank/DDBJ whole genome shotgun (WGS) entry which is preliminary data.</text>
</comment>